<dbReference type="Proteomes" id="UP001140217">
    <property type="component" value="Unassembled WGS sequence"/>
</dbReference>
<dbReference type="OrthoDB" id="185373at2759"/>
<comment type="caution">
    <text evidence="2">The sequence shown here is derived from an EMBL/GenBank/DDBJ whole genome shotgun (WGS) entry which is preliminary data.</text>
</comment>
<gene>
    <name evidence="2" type="ORF">H4R18_004518</name>
</gene>
<sequence>MGRPGARLVASWLPGLCSIRYRPLAPSGLRDPAATGPRRCAHHRSTAGGGGGSGGQPPEDGSPEEADTLRDALHRAIRGFNPEAVWGRFNEIAQGRAGARIVEQDVCRVLQTFNNQYMYERGPEPLSRAGAVLGMCERRGLQFTTAFFYNECIRHYVAKRERGAALAIKRRMDAGEYGPGATTDIFTYAALLSDPHAEGPEDLARMAALYDEMIGRGIAPNELVQKPLLRAARRAGEHRLVKGLLEARGLADAPPMLSTTAARLAGNKAQSYIALDKLNPAIEQLRGLLMRQIPRDTRPVPGAHDTAARELNIPLEYSRTREAFFIYLRSLYESIIRVNLARRNTRHAHEMLEDMRRNCYLPPTKGICYRFVRYHAKRKNIQRLREIHDMMLQDGVPLDEYVYTKLITACMFSPKPRLLRTLAARAGNGSAESPPPDPPLAPPSTTRPAVAVSTHVAATGEEEPDMHRLPSARGAAEGVDALVYHPRDCIRFFEDMLLDYNVDPKNIRDEGYLPNVHITNSVMRAYLALEKPVLALREFFRYRFHQNQRYPRRPPPDVVAKPKAIAHVFRMALDAARATGDARIAQRVHKCILLWEVALPPDPADARRH</sequence>
<feature type="region of interest" description="Disordered" evidence="1">
    <location>
        <begin position="426"/>
        <end position="451"/>
    </location>
</feature>
<dbReference type="PANTHER" id="PTHR47938">
    <property type="entry name" value="RESPIRATORY COMPLEX I CHAPERONE (CIA84), PUTATIVE (AFU_ORTHOLOGUE AFUA_2G06020)-RELATED"/>
    <property type="match status" value="1"/>
</dbReference>
<protein>
    <recommendedName>
        <fullName evidence="4">Pentatricopeptide repeat-containing protein</fullName>
    </recommendedName>
</protein>
<dbReference type="Gene3D" id="1.25.40.10">
    <property type="entry name" value="Tetratricopeptide repeat domain"/>
    <property type="match status" value="2"/>
</dbReference>
<evidence type="ECO:0000313" key="2">
    <source>
        <dbReference type="EMBL" id="KAJ2778574.1"/>
    </source>
</evidence>
<dbReference type="GO" id="GO:0003729">
    <property type="term" value="F:mRNA binding"/>
    <property type="evidence" value="ECO:0007669"/>
    <property type="project" value="TreeGrafter"/>
</dbReference>
<dbReference type="InterPro" id="IPR011990">
    <property type="entry name" value="TPR-like_helical_dom_sf"/>
</dbReference>
<dbReference type="EMBL" id="JANBUL010000221">
    <property type="protein sequence ID" value="KAJ2778574.1"/>
    <property type="molecule type" value="Genomic_DNA"/>
</dbReference>
<evidence type="ECO:0000313" key="3">
    <source>
        <dbReference type="Proteomes" id="UP001140217"/>
    </source>
</evidence>
<evidence type="ECO:0008006" key="4">
    <source>
        <dbReference type="Google" id="ProtNLM"/>
    </source>
</evidence>
<organism evidence="2 3">
    <name type="scientific">Coemansia javaensis</name>
    <dbReference type="NCBI Taxonomy" id="2761396"/>
    <lineage>
        <taxon>Eukaryota</taxon>
        <taxon>Fungi</taxon>
        <taxon>Fungi incertae sedis</taxon>
        <taxon>Zoopagomycota</taxon>
        <taxon>Kickxellomycotina</taxon>
        <taxon>Kickxellomycetes</taxon>
        <taxon>Kickxellales</taxon>
        <taxon>Kickxellaceae</taxon>
        <taxon>Coemansia</taxon>
    </lineage>
</organism>
<proteinExistence type="predicted"/>
<feature type="compositionally biased region" description="Pro residues" evidence="1">
    <location>
        <begin position="433"/>
        <end position="442"/>
    </location>
</feature>
<evidence type="ECO:0000256" key="1">
    <source>
        <dbReference type="SAM" id="MobiDB-lite"/>
    </source>
</evidence>
<reference evidence="2" key="1">
    <citation type="submission" date="2022-07" db="EMBL/GenBank/DDBJ databases">
        <title>Phylogenomic reconstructions and comparative analyses of Kickxellomycotina fungi.</title>
        <authorList>
            <person name="Reynolds N.K."/>
            <person name="Stajich J.E."/>
            <person name="Barry K."/>
            <person name="Grigoriev I.V."/>
            <person name="Crous P."/>
            <person name="Smith M.E."/>
        </authorList>
    </citation>
    <scope>NUCLEOTIDE SEQUENCE</scope>
    <source>
        <strain evidence="2">NBRC 105414</strain>
    </source>
</reference>
<dbReference type="GO" id="GO:0005739">
    <property type="term" value="C:mitochondrion"/>
    <property type="evidence" value="ECO:0007669"/>
    <property type="project" value="TreeGrafter"/>
</dbReference>
<keyword evidence="3" id="KW-1185">Reference proteome</keyword>
<dbReference type="GO" id="GO:0140053">
    <property type="term" value="P:mitochondrial gene expression"/>
    <property type="evidence" value="ECO:0007669"/>
    <property type="project" value="TreeGrafter"/>
</dbReference>
<feature type="region of interest" description="Disordered" evidence="1">
    <location>
        <begin position="27"/>
        <end position="66"/>
    </location>
</feature>
<name>A0A9W8H8T1_9FUNG</name>
<accession>A0A9W8H8T1</accession>
<dbReference type="PANTHER" id="PTHR47938:SF35">
    <property type="entry name" value="PENTATRICOPEPTIDE REPEAT-CONTAINING PROTEIN 4, MITOCHONDRIAL-RELATED"/>
    <property type="match status" value="1"/>
</dbReference>
<dbReference type="AlphaFoldDB" id="A0A9W8H8T1"/>